<dbReference type="SUPFAM" id="SSF48695">
    <property type="entry name" value="Multiheme cytochromes"/>
    <property type="match status" value="1"/>
</dbReference>
<dbReference type="RefSeq" id="WP_163606729.1">
    <property type="nucleotide sequence ID" value="NZ_JAABOO010000002.1"/>
</dbReference>
<evidence type="ECO:0000313" key="1">
    <source>
        <dbReference type="EMBL" id="NER13655.1"/>
    </source>
</evidence>
<dbReference type="AlphaFoldDB" id="A0A6P0UK21"/>
<sequence length="228" mass="25885">MKRLTIILLFSLLMLAFIIIWGYSYRTSREEAYIPIEKNEVVIPSEAGVFERSEFAAEYANIPVDENHFRTLETYYDNRAYHGAPPSIPHPVESEISMGGKVCLKCHQNGGFVEKYSAYAPVTPHPDMINCRQCHVAENASNLFKETNWEKKDAPAVGVNNAMEGSPPVIPHQLQLRENCLSCHAGPSAPVEIRVTHPERINCRQCHVLNDKEIQDIGHFIRKNNEQQ</sequence>
<keyword evidence="2" id="KW-1185">Reference proteome</keyword>
<name>A0A6P0UK21_9FLAO</name>
<accession>A0A6P0UK21</accession>
<gene>
    <name evidence="1" type="ORF">GWK08_09415</name>
</gene>
<protein>
    <submittedName>
        <fullName evidence="1">Cytochrome C</fullName>
    </submittedName>
</protein>
<organism evidence="1 2">
    <name type="scientific">Leptobacterium flavescens</name>
    <dbReference type="NCBI Taxonomy" id="472055"/>
    <lineage>
        <taxon>Bacteria</taxon>
        <taxon>Pseudomonadati</taxon>
        <taxon>Bacteroidota</taxon>
        <taxon>Flavobacteriia</taxon>
        <taxon>Flavobacteriales</taxon>
        <taxon>Flavobacteriaceae</taxon>
        <taxon>Leptobacterium</taxon>
    </lineage>
</organism>
<comment type="caution">
    <text evidence="1">The sequence shown here is derived from an EMBL/GenBank/DDBJ whole genome shotgun (WGS) entry which is preliminary data.</text>
</comment>
<dbReference type="Proteomes" id="UP000468581">
    <property type="component" value="Unassembled WGS sequence"/>
</dbReference>
<dbReference type="EMBL" id="JAABOO010000002">
    <property type="protein sequence ID" value="NER13655.1"/>
    <property type="molecule type" value="Genomic_DNA"/>
</dbReference>
<dbReference type="InterPro" id="IPR036280">
    <property type="entry name" value="Multihaem_cyt_sf"/>
</dbReference>
<evidence type="ECO:0000313" key="2">
    <source>
        <dbReference type="Proteomes" id="UP000468581"/>
    </source>
</evidence>
<dbReference type="Gene3D" id="3.90.10.10">
    <property type="entry name" value="Cytochrome C3"/>
    <property type="match status" value="1"/>
</dbReference>
<reference evidence="1 2" key="1">
    <citation type="submission" date="2020-01" db="EMBL/GenBank/DDBJ databases">
        <title>Leptobacterium flavescens.</title>
        <authorList>
            <person name="Wang G."/>
        </authorList>
    </citation>
    <scope>NUCLEOTIDE SEQUENCE [LARGE SCALE GENOMIC DNA]</scope>
    <source>
        <strain evidence="1 2">KCTC 22160</strain>
    </source>
</reference>
<proteinExistence type="predicted"/>